<dbReference type="GO" id="GO:0005840">
    <property type="term" value="C:ribosome"/>
    <property type="evidence" value="ECO:0007669"/>
    <property type="project" value="UniProtKB-KW"/>
</dbReference>
<gene>
    <name evidence="2" type="ORF">FHS42_006780</name>
</gene>
<evidence type="ECO:0000256" key="1">
    <source>
        <dbReference type="SAM" id="MobiDB-lite"/>
    </source>
</evidence>
<dbReference type="Gene3D" id="2.60.120.10">
    <property type="entry name" value="Jelly Rolls"/>
    <property type="match status" value="1"/>
</dbReference>
<name>A0A7W9QGP7_9ACTN</name>
<evidence type="ECO:0000313" key="2">
    <source>
        <dbReference type="EMBL" id="MBB5939684.1"/>
    </source>
</evidence>
<feature type="compositionally biased region" description="Gly residues" evidence="1">
    <location>
        <begin position="100"/>
        <end position="112"/>
    </location>
</feature>
<feature type="compositionally biased region" description="Basic and acidic residues" evidence="1">
    <location>
        <begin position="113"/>
        <end position="127"/>
    </location>
</feature>
<comment type="caution">
    <text evidence="2">The sequence shown here is derived from an EMBL/GenBank/DDBJ whole genome shotgun (WGS) entry which is preliminary data.</text>
</comment>
<keyword evidence="2" id="KW-0689">Ribosomal protein</keyword>
<dbReference type="InterPro" id="IPR014710">
    <property type="entry name" value="RmlC-like_jellyroll"/>
</dbReference>
<evidence type="ECO:0000313" key="3">
    <source>
        <dbReference type="Proteomes" id="UP000588098"/>
    </source>
</evidence>
<dbReference type="InterPro" id="IPR011051">
    <property type="entry name" value="RmlC_Cupin_sf"/>
</dbReference>
<protein>
    <submittedName>
        <fullName evidence="2">Ribosomal protein S27AE/quercetin dioxygenase-like cupin family protein</fullName>
    </submittedName>
</protein>
<keyword evidence="2" id="KW-0560">Oxidoreductase</keyword>
<reference evidence="2 3" key="1">
    <citation type="submission" date="2020-08" db="EMBL/GenBank/DDBJ databases">
        <title>Genomic Encyclopedia of Type Strains, Phase III (KMG-III): the genomes of soil and plant-associated and newly described type strains.</title>
        <authorList>
            <person name="Whitman W."/>
        </authorList>
    </citation>
    <scope>NUCLEOTIDE SEQUENCE [LARGE SCALE GENOMIC DNA]</scope>
    <source>
        <strain evidence="2 3">CECT 8305</strain>
    </source>
</reference>
<sequence length="220" mass="22798">MGPVSEPRVLTRVGELIRGMPEQHRGALWRLSADQRQLDANVIHLPPRAHVAAHLEARLDVLLYVIDGSGHLASEVGLPANEREGTKGESGQPESPGNEPGLGGGVLAGDGAGQRDDGSGVLDGERGQSLRPGAVVWLPHGARRAVSAGPTGLTYLTVHRRRPGLTIGSPAPAALPAPVAAEREGGEAACLLHRVCPACGRLAPETDARYCGRCGTALAE</sequence>
<keyword evidence="2" id="KW-0223">Dioxygenase</keyword>
<proteinExistence type="predicted"/>
<dbReference type="Proteomes" id="UP000588098">
    <property type="component" value="Unassembled WGS sequence"/>
</dbReference>
<dbReference type="EMBL" id="JACHJL010000026">
    <property type="protein sequence ID" value="MBB5939684.1"/>
    <property type="molecule type" value="Genomic_DNA"/>
</dbReference>
<keyword evidence="2" id="KW-0687">Ribonucleoprotein</keyword>
<keyword evidence="3" id="KW-1185">Reference proteome</keyword>
<organism evidence="2 3">
    <name type="scientific">Streptomyces zagrosensis</name>
    <dbReference type="NCBI Taxonomy" id="1042984"/>
    <lineage>
        <taxon>Bacteria</taxon>
        <taxon>Bacillati</taxon>
        <taxon>Actinomycetota</taxon>
        <taxon>Actinomycetes</taxon>
        <taxon>Kitasatosporales</taxon>
        <taxon>Streptomycetaceae</taxon>
        <taxon>Streptomyces</taxon>
    </lineage>
</organism>
<accession>A0A7W9QGP7</accession>
<dbReference type="AlphaFoldDB" id="A0A7W9QGP7"/>
<dbReference type="SUPFAM" id="SSF51182">
    <property type="entry name" value="RmlC-like cupins"/>
    <property type="match status" value="1"/>
</dbReference>
<dbReference type="RefSeq" id="WP_312867135.1">
    <property type="nucleotide sequence ID" value="NZ_JACHJL010000026.1"/>
</dbReference>
<feature type="region of interest" description="Disordered" evidence="1">
    <location>
        <begin position="76"/>
        <end position="127"/>
    </location>
</feature>
<dbReference type="GO" id="GO:0051213">
    <property type="term" value="F:dioxygenase activity"/>
    <property type="evidence" value="ECO:0007669"/>
    <property type="project" value="UniProtKB-KW"/>
</dbReference>